<keyword evidence="2" id="KW-1185">Reference proteome</keyword>
<dbReference type="AlphaFoldDB" id="A0A060HMP3"/>
<dbReference type="Proteomes" id="UP000027093">
    <property type="component" value="Chromosome"/>
</dbReference>
<accession>A0A060HMP3</accession>
<organism evidence="1 2">
    <name type="scientific">Nitrososphaera viennensis EN76</name>
    <dbReference type="NCBI Taxonomy" id="926571"/>
    <lineage>
        <taxon>Archaea</taxon>
        <taxon>Nitrososphaerota</taxon>
        <taxon>Nitrososphaeria</taxon>
        <taxon>Nitrososphaerales</taxon>
        <taxon>Nitrososphaeraceae</taxon>
        <taxon>Nitrososphaera</taxon>
    </lineage>
</organism>
<dbReference type="KEGG" id="nvn:NVIE_006410"/>
<protein>
    <submittedName>
        <fullName evidence="1">Uncharacterized protein</fullName>
    </submittedName>
</protein>
<reference evidence="1 2" key="1">
    <citation type="journal article" date="2014" name="Int. J. Syst. Evol. Microbiol.">
        <title>Nitrososphaera viennensis gen. nov., sp. nov., an aerobic and mesophilic, ammonia-oxidizing archaeon from soil and a member of the archaeal phylum Thaumarchaeota.</title>
        <authorList>
            <person name="Stieglmeier M."/>
            <person name="Klingl A."/>
            <person name="Alves R.J."/>
            <person name="Rittmann S.K."/>
            <person name="Melcher M."/>
            <person name="Leisch N."/>
            <person name="Schleper C."/>
        </authorList>
    </citation>
    <scope>NUCLEOTIDE SEQUENCE [LARGE SCALE GENOMIC DNA]</scope>
    <source>
        <strain evidence="1">EN76</strain>
    </source>
</reference>
<sequence>MSQTLMKKTVIEGGRGGVDEVRRKFSEVRDAYKNVLPKVDPALINDILERTRASGEGGEGEEPLSYTIEVFTKEGIDAEAARQYIISKTGMAPAIFDKGTHYVTNQKLTLEMLKEISDSPDVVEVHGSFCGGVGMRGAYFERRW</sequence>
<dbReference type="STRING" id="926571.NVIE_006410"/>
<gene>
    <name evidence="1" type="ORF">NVIE_006410</name>
</gene>
<name>A0A060HMP3_9ARCH</name>
<dbReference type="EMBL" id="CP007536">
    <property type="protein sequence ID" value="AIC14846.1"/>
    <property type="molecule type" value="Genomic_DNA"/>
</dbReference>
<dbReference type="HOGENOM" id="CLU_149772_0_0_2"/>
<evidence type="ECO:0000313" key="2">
    <source>
        <dbReference type="Proteomes" id="UP000027093"/>
    </source>
</evidence>
<evidence type="ECO:0000313" key="1">
    <source>
        <dbReference type="EMBL" id="AIC14846.1"/>
    </source>
</evidence>
<proteinExistence type="predicted"/>